<protein>
    <submittedName>
        <fullName evidence="3">Gfo/Idh/MocA family oxidoreductase</fullName>
    </submittedName>
</protein>
<dbReference type="InterPro" id="IPR055170">
    <property type="entry name" value="GFO_IDH_MocA-like_dom"/>
</dbReference>
<dbReference type="SUPFAM" id="SSF51735">
    <property type="entry name" value="NAD(P)-binding Rossmann-fold domains"/>
    <property type="match status" value="1"/>
</dbReference>
<evidence type="ECO:0000313" key="3">
    <source>
        <dbReference type="EMBL" id="HIK00778.1"/>
    </source>
</evidence>
<evidence type="ECO:0000259" key="2">
    <source>
        <dbReference type="Pfam" id="PF22725"/>
    </source>
</evidence>
<dbReference type="PANTHER" id="PTHR43377:SF1">
    <property type="entry name" value="BILIVERDIN REDUCTASE A"/>
    <property type="match status" value="1"/>
</dbReference>
<reference evidence="3 4" key="1">
    <citation type="journal article" name="Nat. Commun.">
        <title>Undinarchaeota illuminate DPANN phylogeny and the impact of gene transfer on archaeal evolution.</title>
        <authorList>
            <person name="Dombrowski N."/>
            <person name="Williams T.A."/>
            <person name="Sun J."/>
            <person name="Woodcroft B.J."/>
            <person name="Lee J.H."/>
            <person name="Minh B.Q."/>
            <person name="Rinke C."/>
            <person name="Spang A."/>
        </authorList>
    </citation>
    <scope>NUCLEOTIDE SEQUENCE [LARGE SCALE GENOMIC DNA]</scope>
    <source>
        <strain evidence="3">MAG_bin1129</strain>
    </source>
</reference>
<dbReference type="AlphaFoldDB" id="A0A832V2C9"/>
<dbReference type="Proteomes" id="UP000646946">
    <property type="component" value="Unassembled WGS sequence"/>
</dbReference>
<feature type="domain" description="Gfo/Idh/MocA-like oxidoreductase N-terminal" evidence="1">
    <location>
        <begin position="3"/>
        <end position="120"/>
    </location>
</feature>
<dbReference type="PANTHER" id="PTHR43377">
    <property type="entry name" value="BILIVERDIN REDUCTASE A"/>
    <property type="match status" value="1"/>
</dbReference>
<gene>
    <name evidence="3" type="ORF">H1016_04545</name>
</gene>
<dbReference type="InterPro" id="IPR036291">
    <property type="entry name" value="NAD(P)-bd_dom_sf"/>
</dbReference>
<dbReference type="Gene3D" id="3.30.360.10">
    <property type="entry name" value="Dihydrodipicolinate Reductase, domain 2"/>
    <property type="match status" value="1"/>
</dbReference>
<dbReference type="GO" id="GO:0000166">
    <property type="term" value="F:nucleotide binding"/>
    <property type="evidence" value="ECO:0007669"/>
    <property type="project" value="InterPro"/>
</dbReference>
<dbReference type="EMBL" id="DVAB01000038">
    <property type="protein sequence ID" value="HIK00778.1"/>
    <property type="molecule type" value="Genomic_DNA"/>
</dbReference>
<evidence type="ECO:0000259" key="1">
    <source>
        <dbReference type="Pfam" id="PF01408"/>
    </source>
</evidence>
<name>A0A832V2C9_9ARCH</name>
<dbReference type="Pfam" id="PF01408">
    <property type="entry name" value="GFO_IDH_MocA"/>
    <property type="match status" value="1"/>
</dbReference>
<dbReference type="InterPro" id="IPR000683">
    <property type="entry name" value="Gfo/Idh/MocA-like_OxRdtase_N"/>
</dbReference>
<dbReference type="Gene3D" id="3.40.50.720">
    <property type="entry name" value="NAD(P)-binding Rossmann-like Domain"/>
    <property type="match status" value="1"/>
</dbReference>
<evidence type="ECO:0000313" key="4">
    <source>
        <dbReference type="Proteomes" id="UP000646946"/>
    </source>
</evidence>
<feature type="domain" description="GFO/IDH/MocA-like oxidoreductase" evidence="2">
    <location>
        <begin position="131"/>
        <end position="235"/>
    </location>
</feature>
<comment type="caution">
    <text evidence="3">The sequence shown here is derived from an EMBL/GenBank/DDBJ whole genome shotgun (WGS) entry which is preliminary data.</text>
</comment>
<keyword evidence="4" id="KW-1185">Reference proteome</keyword>
<sequence length="329" mass="37773">MAKLGLIGLGKWGINHARAYSELAKQGVCKFVGIADVNPMARAESDKLGVKFYTDYNQLLKEVDAVSIVVPTNLHYKIVKDCLNAGKHVLVEKPITSNSKEAKELINLAKKKNLLLMVGYLFRFNNAVQILKEMVKDVGQVQYITGRYVHSNKPPRKDSGVILNFAVHLIDILDYLLEKKPKRIYCKKKNFLSKEREDVAFINLDYGDFIANLEVSWFHPQKARDLWIIGERTKIYADLLEQTLISYPIEIKQDEVIERDEKFIEVEKNEPLFDELKYFCAAISDKNLQKNHAQSAEKEYLFTKICEICLKSAQLDQELDVEAELKKNG</sequence>
<accession>A0A832V2C9</accession>
<dbReference type="SUPFAM" id="SSF55347">
    <property type="entry name" value="Glyceraldehyde-3-phosphate dehydrogenase-like, C-terminal domain"/>
    <property type="match status" value="1"/>
</dbReference>
<dbReference type="Pfam" id="PF22725">
    <property type="entry name" value="GFO_IDH_MocA_C3"/>
    <property type="match status" value="1"/>
</dbReference>
<dbReference type="InterPro" id="IPR051450">
    <property type="entry name" value="Gfo/Idh/MocA_Oxidoreductases"/>
</dbReference>
<organism evidence="3 4">
    <name type="scientific">Candidatus Naiadarchaeum limnaeum</name>
    <dbReference type="NCBI Taxonomy" id="2756139"/>
    <lineage>
        <taxon>Archaea</taxon>
        <taxon>Candidatus Undinarchaeota</taxon>
        <taxon>Candidatus Undinarchaeia</taxon>
        <taxon>Candidatus Naiadarchaeales</taxon>
        <taxon>Candidatus Naiadarchaeaceae</taxon>
        <taxon>Candidatus Naiadarchaeum</taxon>
    </lineage>
</organism>
<proteinExistence type="predicted"/>